<accession>A0A0K2SVV0</accession>
<organism evidence="1">
    <name type="scientific">Lepeophtheirus salmonis</name>
    <name type="common">Salmon louse</name>
    <name type="synonym">Caligus salmonis</name>
    <dbReference type="NCBI Taxonomy" id="72036"/>
    <lineage>
        <taxon>Eukaryota</taxon>
        <taxon>Metazoa</taxon>
        <taxon>Ecdysozoa</taxon>
        <taxon>Arthropoda</taxon>
        <taxon>Crustacea</taxon>
        <taxon>Multicrustacea</taxon>
        <taxon>Hexanauplia</taxon>
        <taxon>Copepoda</taxon>
        <taxon>Siphonostomatoida</taxon>
        <taxon>Caligidae</taxon>
        <taxon>Lepeophtheirus</taxon>
    </lineage>
</organism>
<proteinExistence type="predicted"/>
<dbReference type="AlphaFoldDB" id="A0A0K2SVV0"/>
<name>A0A0K2SVV0_LEPSM</name>
<reference evidence="1" key="1">
    <citation type="submission" date="2014-05" db="EMBL/GenBank/DDBJ databases">
        <authorList>
            <person name="Chronopoulou M."/>
        </authorList>
    </citation>
    <scope>NUCLEOTIDE SEQUENCE</scope>
    <source>
        <tissue evidence="1">Whole organism</tissue>
    </source>
</reference>
<dbReference type="EMBL" id="HACA01000015">
    <property type="protein sequence ID" value="CDW17376.1"/>
    <property type="molecule type" value="Transcribed_RNA"/>
</dbReference>
<sequence>MTSELLLLLSSGVPYTYITRIDYLCNIRVIEPPHLIRLPFFPVAQAESKNSQYSHFQLD</sequence>
<protein>
    <submittedName>
        <fullName evidence="1">Uncharacterized protein</fullName>
    </submittedName>
</protein>
<evidence type="ECO:0000313" key="1">
    <source>
        <dbReference type="EMBL" id="CDW17376.1"/>
    </source>
</evidence>